<dbReference type="SUPFAM" id="SSF51182">
    <property type="entry name" value="RmlC-like cupins"/>
    <property type="match status" value="1"/>
</dbReference>
<dbReference type="PROSITE" id="PS01124">
    <property type="entry name" value="HTH_ARAC_FAMILY_2"/>
    <property type="match status" value="1"/>
</dbReference>
<evidence type="ECO:0000313" key="6">
    <source>
        <dbReference type="Proteomes" id="UP000314960"/>
    </source>
</evidence>
<evidence type="ECO:0000313" key="5">
    <source>
        <dbReference type="EMBL" id="AUJ29805.1"/>
    </source>
</evidence>
<protein>
    <recommendedName>
        <fullName evidence="4">HTH araC/xylS-type domain-containing protein</fullName>
    </recommendedName>
</protein>
<name>A0A3S6QU52_9LACO</name>
<dbReference type="Gene3D" id="2.60.120.10">
    <property type="entry name" value="Jelly Rolls"/>
    <property type="match status" value="1"/>
</dbReference>
<dbReference type="Gene3D" id="1.10.10.60">
    <property type="entry name" value="Homeodomain-like"/>
    <property type="match status" value="2"/>
</dbReference>
<organism evidence="5 6">
    <name type="scientific">Liquorilactobacillus hordei</name>
    <dbReference type="NCBI Taxonomy" id="468911"/>
    <lineage>
        <taxon>Bacteria</taxon>
        <taxon>Bacillati</taxon>
        <taxon>Bacillota</taxon>
        <taxon>Bacilli</taxon>
        <taxon>Lactobacillales</taxon>
        <taxon>Lactobacillaceae</taxon>
        <taxon>Liquorilactobacillus</taxon>
    </lineage>
</organism>
<dbReference type="PANTHER" id="PTHR43280">
    <property type="entry name" value="ARAC-FAMILY TRANSCRIPTIONAL REGULATOR"/>
    <property type="match status" value="1"/>
</dbReference>
<dbReference type="InterPro" id="IPR013096">
    <property type="entry name" value="Cupin_2"/>
</dbReference>
<dbReference type="GO" id="GO:0003700">
    <property type="term" value="F:DNA-binding transcription factor activity"/>
    <property type="evidence" value="ECO:0007669"/>
    <property type="project" value="InterPro"/>
</dbReference>
<dbReference type="InterPro" id="IPR011051">
    <property type="entry name" value="RmlC_Cupin_sf"/>
</dbReference>
<evidence type="ECO:0000256" key="3">
    <source>
        <dbReference type="ARBA" id="ARBA00023163"/>
    </source>
</evidence>
<keyword evidence="1" id="KW-0805">Transcription regulation</keyword>
<dbReference type="Proteomes" id="UP000314960">
    <property type="component" value="Chromosome"/>
</dbReference>
<dbReference type="SUPFAM" id="SSF46689">
    <property type="entry name" value="Homeodomain-like"/>
    <property type="match status" value="1"/>
</dbReference>
<dbReference type="PROSITE" id="PS00041">
    <property type="entry name" value="HTH_ARAC_FAMILY_1"/>
    <property type="match status" value="1"/>
</dbReference>
<dbReference type="SMART" id="SM00342">
    <property type="entry name" value="HTH_ARAC"/>
    <property type="match status" value="1"/>
</dbReference>
<reference evidence="5 6" key="1">
    <citation type="submission" date="2016-11" db="EMBL/GenBank/DDBJ databases">
        <title>Interaction between Lactobacillus species and yeast in water kefir.</title>
        <authorList>
            <person name="Behr J."/>
            <person name="Xu D."/>
            <person name="Vogel R.F."/>
        </authorList>
    </citation>
    <scope>NUCLEOTIDE SEQUENCE [LARGE SCALE GENOMIC DNA]</scope>
    <source>
        <strain evidence="5 6">TMW 1.1822</strain>
    </source>
</reference>
<dbReference type="GO" id="GO:0043565">
    <property type="term" value="F:sequence-specific DNA binding"/>
    <property type="evidence" value="ECO:0007669"/>
    <property type="project" value="InterPro"/>
</dbReference>
<evidence type="ECO:0000259" key="4">
    <source>
        <dbReference type="PROSITE" id="PS01124"/>
    </source>
</evidence>
<dbReference type="Pfam" id="PF12833">
    <property type="entry name" value="HTH_18"/>
    <property type="match status" value="1"/>
</dbReference>
<dbReference type="InterPro" id="IPR009057">
    <property type="entry name" value="Homeodomain-like_sf"/>
</dbReference>
<keyword evidence="2" id="KW-0238">DNA-binding</keyword>
<dbReference type="InterPro" id="IPR018060">
    <property type="entry name" value="HTH_AraC"/>
</dbReference>
<dbReference type="RefSeq" id="WP_141053568.1">
    <property type="nucleotide sequence ID" value="NZ_CP018176.1"/>
</dbReference>
<dbReference type="InterPro" id="IPR014710">
    <property type="entry name" value="RmlC-like_jellyroll"/>
</dbReference>
<gene>
    <name evidence="5" type="ORF">BSQ49_06125</name>
</gene>
<feature type="domain" description="HTH araC/xylS-type" evidence="4">
    <location>
        <begin position="191"/>
        <end position="289"/>
    </location>
</feature>
<dbReference type="InterPro" id="IPR018062">
    <property type="entry name" value="HTH_AraC-typ_CS"/>
</dbReference>
<dbReference type="PANTHER" id="PTHR43280:SF2">
    <property type="entry name" value="HTH-TYPE TRANSCRIPTIONAL REGULATOR EXSA"/>
    <property type="match status" value="1"/>
</dbReference>
<evidence type="ECO:0000256" key="2">
    <source>
        <dbReference type="ARBA" id="ARBA00023125"/>
    </source>
</evidence>
<dbReference type="Pfam" id="PF07883">
    <property type="entry name" value="Cupin_2"/>
    <property type="match status" value="1"/>
</dbReference>
<dbReference type="PRINTS" id="PR00032">
    <property type="entry name" value="HTHARAC"/>
</dbReference>
<proteinExistence type="predicted"/>
<dbReference type="EMBL" id="CP018176">
    <property type="protein sequence ID" value="AUJ29805.1"/>
    <property type="molecule type" value="Genomic_DNA"/>
</dbReference>
<dbReference type="AlphaFoldDB" id="A0A3S6QU52"/>
<dbReference type="InterPro" id="IPR020449">
    <property type="entry name" value="Tscrpt_reg_AraC-type_HTH"/>
</dbReference>
<dbReference type="KEGG" id="lhw:BSQ49_06125"/>
<evidence type="ECO:0000256" key="1">
    <source>
        <dbReference type="ARBA" id="ARBA00023015"/>
    </source>
</evidence>
<keyword evidence="3" id="KW-0804">Transcription</keyword>
<accession>A0A3S6QU52</accession>
<sequence length="293" mass="34828">MYTELQVFSDLSEKVHYNHAEFPLYAHKDKLSFYKYCAACHWHPDLEFIYIVSGEMDYFVNGKIIHLTPRNGIFVNSKRLHYGFSSEQRECIFIAVVIEPYSFFESGKYMKIFLESKFSIYTNDFILLNSKNNWQEKALKLIQETYKTMQEKIDNPLLIQAKITMLCSIISEQLRKEEHSKEDLQTRMIIWKMTHFIHKNYYKRIDAADIAEAGAVCRSRCFQLFKKQIGQSPNIYLMRYRLAKSCRLLVTTNITISEISELCGFQTLSYFSYVFRKELKQTPKSYRKINKII</sequence>